<dbReference type="EMBL" id="PUIQ01000008">
    <property type="protein sequence ID" value="PQP19845.1"/>
    <property type="molecule type" value="Genomic_DNA"/>
</dbReference>
<accession>A0A2S8IYR1</accession>
<feature type="transmembrane region" description="Helical" evidence="1">
    <location>
        <begin position="54"/>
        <end position="78"/>
    </location>
</feature>
<evidence type="ECO:0000313" key="3">
    <source>
        <dbReference type="Proteomes" id="UP000238206"/>
    </source>
</evidence>
<dbReference type="AlphaFoldDB" id="A0A2S8IYR1"/>
<reference evidence="2 3" key="1">
    <citation type="submission" date="2018-02" db="EMBL/GenBank/DDBJ databases">
        <title>Draft genome sequencing of Burkholderia cepacia Y14-15.</title>
        <authorList>
            <person name="Zheng B.-X."/>
        </authorList>
    </citation>
    <scope>NUCLEOTIDE SEQUENCE [LARGE SCALE GENOMIC DNA]</scope>
    <source>
        <strain evidence="2 3">Y14-15</strain>
    </source>
</reference>
<name>A0A2S8IYR1_BURCE</name>
<comment type="caution">
    <text evidence="2">The sequence shown here is derived from an EMBL/GenBank/DDBJ whole genome shotgun (WGS) entry which is preliminary data.</text>
</comment>
<proteinExistence type="predicted"/>
<keyword evidence="1" id="KW-0812">Transmembrane</keyword>
<evidence type="ECO:0000256" key="1">
    <source>
        <dbReference type="SAM" id="Phobius"/>
    </source>
</evidence>
<keyword evidence="1" id="KW-0472">Membrane</keyword>
<dbReference type="Proteomes" id="UP000238206">
    <property type="component" value="Unassembled WGS sequence"/>
</dbReference>
<keyword evidence="1" id="KW-1133">Transmembrane helix</keyword>
<evidence type="ECO:0000313" key="2">
    <source>
        <dbReference type="EMBL" id="PQP19845.1"/>
    </source>
</evidence>
<sequence length="83" mass="8477">MREISKMELATVSGGAIADWINNLFKPAAPREPWVNPFPSDNTQTGAVETLGKVVFAAGVALAAAATVSVLAALAAAARPTGR</sequence>
<gene>
    <name evidence="2" type="ORF">C5615_08105</name>
</gene>
<organism evidence="2 3">
    <name type="scientific">Burkholderia cepacia</name>
    <name type="common">Pseudomonas cepacia</name>
    <dbReference type="NCBI Taxonomy" id="292"/>
    <lineage>
        <taxon>Bacteria</taxon>
        <taxon>Pseudomonadati</taxon>
        <taxon>Pseudomonadota</taxon>
        <taxon>Betaproteobacteria</taxon>
        <taxon>Burkholderiales</taxon>
        <taxon>Burkholderiaceae</taxon>
        <taxon>Burkholderia</taxon>
        <taxon>Burkholderia cepacia complex</taxon>
    </lineage>
</organism>
<protein>
    <submittedName>
        <fullName evidence="2">Uncharacterized protein</fullName>
    </submittedName>
</protein>